<accession>A0A913WX66</accession>
<dbReference type="CDD" id="cd03001">
    <property type="entry name" value="PDI_a_P5"/>
    <property type="match status" value="2"/>
</dbReference>
<dbReference type="InterPro" id="IPR013766">
    <property type="entry name" value="Thioredoxin_domain"/>
</dbReference>
<evidence type="ECO:0000259" key="14">
    <source>
        <dbReference type="PROSITE" id="PS51352"/>
    </source>
</evidence>
<dbReference type="GeneID" id="110234480"/>
<dbReference type="FunFam" id="3.40.30.10:FF:000032">
    <property type="entry name" value="Protein disulfide-isomerase A6 homolog"/>
    <property type="match status" value="1"/>
</dbReference>
<dbReference type="PANTHER" id="PTHR45815:SF3">
    <property type="entry name" value="PROTEIN DISULFIDE-ISOMERASE A6"/>
    <property type="match status" value="1"/>
</dbReference>
<keyword evidence="10" id="KW-0676">Redox-active center</keyword>
<evidence type="ECO:0000256" key="1">
    <source>
        <dbReference type="ARBA" id="ARBA00001182"/>
    </source>
</evidence>
<dbReference type="KEGG" id="epa:110234480"/>
<comment type="catalytic activity">
    <reaction evidence="1">
        <text>Catalyzes the rearrangement of -S-S- bonds in proteins.</text>
        <dbReference type="EC" id="5.3.4.1"/>
    </reaction>
</comment>
<dbReference type="InterPro" id="IPR005788">
    <property type="entry name" value="PDI_thioredoxin-like_dom"/>
</dbReference>
<keyword evidence="6" id="KW-0677">Repeat</keyword>
<dbReference type="Proteomes" id="UP000887567">
    <property type="component" value="Unplaced"/>
</dbReference>
<comment type="similarity">
    <text evidence="3 11">Belongs to the protein disulfide isomerase family.</text>
</comment>
<dbReference type="EnsemblMetazoa" id="XM_021039855.2">
    <property type="protein sequence ID" value="XP_020895514.1"/>
    <property type="gene ID" value="LOC110234480"/>
</dbReference>
<feature type="domain" description="Thioredoxin" evidence="14">
    <location>
        <begin position="18"/>
        <end position="132"/>
    </location>
</feature>
<keyword evidence="8" id="KW-1015">Disulfide bond</keyword>
<feature type="chain" id="PRO_5037426008" description="protein disulfide-isomerase" evidence="13">
    <location>
        <begin position="19"/>
        <end position="440"/>
    </location>
</feature>
<dbReference type="GO" id="GO:0003756">
    <property type="term" value="F:protein disulfide isomerase activity"/>
    <property type="evidence" value="ECO:0007669"/>
    <property type="project" value="UniProtKB-EC"/>
</dbReference>
<comment type="subcellular location">
    <subcellularLocation>
        <location evidence="2">Endoplasmic reticulum lumen</location>
    </subcellularLocation>
</comment>
<organism evidence="15 16">
    <name type="scientific">Exaiptasia diaphana</name>
    <name type="common">Tropical sea anemone</name>
    <name type="synonym">Aiptasia pulchella</name>
    <dbReference type="NCBI Taxonomy" id="2652724"/>
    <lineage>
        <taxon>Eukaryota</taxon>
        <taxon>Metazoa</taxon>
        <taxon>Cnidaria</taxon>
        <taxon>Anthozoa</taxon>
        <taxon>Hexacorallia</taxon>
        <taxon>Actiniaria</taxon>
        <taxon>Aiptasiidae</taxon>
        <taxon>Exaiptasia</taxon>
    </lineage>
</organism>
<evidence type="ECO:0000256" key="12">
    <source>
        <dbReference type="SAM" id="MobiDB-lite"/>
    </source>
</evidence>
<dbReference type="PRINTS" id="PR00421">
    <property type="entry name" value="THIOREDOXIN"/>
</dbReference>
<evidence type="ECO:0000256" key="2">
    <source>
        <dbReference type="ARBA" id="ARBA00004319"/>
    </source>
</evidence>
<keyword evidence="7" id="KW-0256">Endoplasmic reticulum</keyword>
<proteinExistence type="inferred from homology"/>
<evidence type="ECO:0000256" key="4">
    <source>
        <dbReference type="ARBA" id="ARBA00012723"/>
    </source>
</evidence>
<feature type="region of interest" description="Disordered" evidence="12">
    <location>
        <begin position="409"/>
        <end position="440"/>
    </location>
</feature>
<evidence type="ECO:0000256" key="7">
    <source>
        <dbReference type="ARBA" id="ARBA00022824"/>
    </source>
</evidence>
<dbReference type="InterPro" id="IPR057305">
    <property type="entry name" value="Thioredox_PDIA6_C"/>
</dbReference>
<sequence>MHFIYGIYSLCLLAVANALYGPSSDVVELTANNFNNRVLNDDSVWMVEFYAPWCGHCKALAPEWSKAATALKGIVKVGAVDMDVHQSVGGPYNIRGFPTIKIFGANKQSPKDYNGPRSAQGIVDEAMRAARDVVSGRLSGGGRSSGGGKKSGGSGGKDAVIELTDSNFEKLVLESKDLWLVEFFAPWCGHCQRLAPEWAKAAKELEGKVKLGAVDATVHTVLGSRYQVQGYPTIKVFAAGVKDSRSVEDYQGGRTASDIVQYALDRAADSIEPPEIQQAIESKILTENCNDKPLCVVSFLPHILDSGAEGRNKYLSVLKELGEKYKKTRWGWLWSEAGAQPKLEEAFEVGGFGYPALVAVNSRKKKFATLRGSFDRSGIDEFLRTVSVGRGSTTPLRSDSLPELAKIDAWDGKDGEVPQEEDIDLSDVDLDEPEKTKEEL</sequence>
<evidence type="ECO:0000256" key="6">
    <source>
        <dbReference type="ARBA" id="ARBA00022737"/>
    </source>
</evidence>
<feature type="domain" description="Thioredoxin" evidence="14">
    <location>
        <begin position="152"/>
        <end position="269"/>
    </location>
</feature>
<reference evidence="15" key="1">
    <citation type="submission" date="2022-11" db="UniProtKB">
        <authorList>
            <consortium name="EnsemblMetazoa"/>
        </authorList>
    </citation>
    <scope>IDENTIFICATION</scope>
</reference>
<dbReference type="PROSITE" id="PS51352">
    <property type="entry name" value="THIOREDOXIN_2"/>
    <property type="match status" value="2"/>
</dbReference>
<dbReference type="Pfam" id="PF24541">
    <property type="entry name" value="Thioredox_PDIA6_C"/>
    <property type="match status" value="1"/>
</dbReference>
<dbReference type="GO" id="GO:0005788">
    <property type="term" value="C:endoplasmic reticulum lumen"/>
    <property type="evidence" value="ECO:0007669"/>
    <property type="project" value="UniProtKB-SubCell"/>
</dbReference>
<evidence type="ECO:0000256" key="8">
    <source>
        <dbReference type="ARBA" id="ARBA00023157"/>
    </source>
</evidence>
<dbReference type="InterPro" id="IPR036249">
    <property type="entry name" value="Thioredoxin-like_sf"/>
</dbReference>
<dbReference type="OrthoDB" id="10264505at2759"/>
<evidence type="ECO:0000256" key="11">
    <source>
        <dbReference type="RuleBase" id="RU004208"/>
    </source>
</evidence>
<evidence type="ECO:0000256" key="13">
    <source>
        <dbReference type="SAM" id="SignalP"/>
    </source>
</evidence>
<keyword evidence="5 13" id="KW-0732">Signal</keyword>
<dbReference type="SUPFAM" id="SSF52833">
    <property type="entry name" value="Thioredoxin-like"/>
    <property type="match status" value="3"/>
</dbReference>
<evidence type="ECO:0000313" key="15">
    <source>
        <dbReference type="EnsemblMetazoa" id="XP_020895514.1"/>
    </source>
</evidence>
<dbReference type="CDD" id="cd02983">
    <property type="entry name" value="P5_C"/>
    <property type="match status" value="1"/>
</dbReference>
<feature type="region of interest" description="Disordered" evidence="12">
    <location>
        <begin position="136"/>
        <end position="156"/>
    </location>
</feature>
<dbReference type="GO" id="GO:0015035">
    <property type="term" value="F:protein-disulfide reductase activity"/>
    <property type="evidence" value="ECO:0007669"/>
    <property type="project" value="TreeGrafter"/>
</dbReference>
<dbReference type="PANTHER" id="PTHR45815">
    <property type="entry name" value="PROTEIN DISULFIDE-ISOMERASE A6"/>
    <property type="match status" value="1"/>
</dbReference>
<feature type="compositionally biased region" description="Acidic residues" evidence="12">
    <location>
        <begin position="417"/>
        <end position="432"/>
    </location>
</feature>
<dbReference type="OMA" id="KQKLWGW"/>
<dbReference type="AlphaFoldDB" id="A0A913WX66"/>
<evidence type="ECO:0000256" key="9">
    <source>
        <dbReference type="ARBA" id="ARBA00023235"/>
    </source>
</evidence>
<dbReference type="PROSITE" id="PS00194">
    <property type="entry name" value="THIOREDOXIN_1"/>
    <property type="match status" value="2"/>
</dbReference>
<dbReference type="RefSeq" id="XP_020895514.1">
    <property type="nucleotide sequence ID" value="XM_021039855.2"/>
</dbReference>
<evidence type="ECO:0000256" key="10">
    <source>
        <dbReference type="ARBA" id="ARBA00023284"/>
    </source>
</evidence>
<dbReference type="Gene3D" id="3.40.30.10">
    <property type="entry name" value="Glutaredoxin"/>
    <property type="match status" value="2"/>
</dbReference>
<dbReference type="InterPro" id="IPR017937">
    <property type="entry name" value="Thioredoxin_CS"/>
</dbReference>
<keyword evidence="9" id="KW-0413">Isomerase</keyword>
<dbReference type="Pfam" id="PF00085">
    <property type="entry name" value="Thioredoxin"/>
    <property type="match status" value="2"/>
</dbReference>
<feature type="signal peptide" evidence="13">
    <location>
        <begin position="1"/>
        <end position="18"/>
    </location>
</feature>
<feature type="compositionally biased region" description="Gly residues" evidence="12">
    <location>
        <begin position="138"/>
        <end position="156"/>
    </location>
</feature>
<protein>
    <recommendedName>
        <fullName evidence="4">protein disulfide-isomerase</fullName>
        <ecNumber evidence="4">5.3.4.1</ecNumber>
    </recommendedName>
</protein>
<dbReference type="GO" id="GO:0034976">
    <property type="term" value="P:response to endoplasmic reticulum stress"/>
    <property type="evidence" value="ECO:0007669"/>
    <property type="project" value="TreeGrafter"/>
</dbReference>
<evidence type="ECO:0000313" key="16">
    <source>
        <dbReference type="Proteomes" id="UP000887567"/>
    </source>
</evidence>
<dbReference type="FunFam" id="3.40.30.10:FF:000050">
    <property type="entry name" value="protein disulfide-isomerase A6 isoform X1"/>
    <property type="match status" value="1"/>
</dbReference>
<evidence type="ECO:0000256" key="3">
    <source>
        <dbReference type="ARBA" id="ARBA00006347"/>
    </source>
</evidence>
<keyword evidence="16" id="KW-1185">Reference proteome</keyword>
<dbReference type="EC" id="5.3.4.1" evidence="4"/>
<dbReference type="NCBIfam" id="TIGR01126">
    <property type="entry name" value="pdi_dom"/>
    <property type="match status" value="2"/>
</dbReference>
<name>A0A913WX66_EXADI</name>
<evidence type="ECO:0000256" key="5">
    <source>
        <dbReference type="ARBA" id="ARBA00022729"/>
    </source>
</evidence>